<organism evidence="1">
    <name type="scientific">Anguilla anguilla</name>
    <name type="common">European freshwater eel</name>
    <name type="synonym">Muraena anguilla</name>
    <dbReference type="NCBI Taxonomy" id="7936"/>
    <lineage>
        <taxon>Eukaryota</taxon>
        <taxon>Metazoa</taxon>
        <taxon>Chordata</taxon>
        <taxon>Craniata</taxon>
        <taxon>Vertebrata</taxon>
        <taxon>Euteleostomi</taxon>
        <taxon>Actinopterygii</taxon>
        <taxon>Neopterygii</taxon>
        <taxon>Teleostei</taxon>
        <taxon>Anguilliformes</taxon>
        <taxon>Anguillidae</taxon>
        <taxon>Anguilla</taxon>
    </lineage>
</organism>
<sequence>MQPIVPLLLLLYI</sequence>
<name>A0A0E9RQM8_ANGAN</name>
<evidence type="ECO:0000313" key="1">
    <source>
        <dbReference type="EMBL" id="JAH30653.1"/>
    </source>
</evidence>
<reference evidence="1" key="1">
    <citation type="submission" date="2014-11" db="EMBL/GenBank/DDBJ databases">
        <authorList>
            <person name="Amaro Gonzalez C."/>
        </authorList>
    </citation>
    <scope>NUCLEOTIDE SEQUENCE</scope>
</reference>
<accession>A0A0E9RQM8</accession>
<proteinExistence type="predicted"/>
<protein>
    <submittedName>
        <fullName evidence="1">Uncharacterized protein</fullName>
    </submittedName>
</protein>
<reference evidence="1" key="2">
    <citation type="journal article" date="2015" name="Fish Shellfish Immunol.">
        <title>Early steps in the European eel (Anguilla anguilla)-Vibrio vulnificus interaction in the gills: Role of the RtxA13 toxin.</title>
        <authorList>
            <person name="Callol A."/>
            <person name="Pajuelo D."/>
            <person name="Ebbesson L."/>
            <person name="Teles M."/>
            <person name="MacKenzie S."/>
            <person name="Amaro C."/>
        </authorList>
    </citation>
    <scope>NUCLEOTIDE SEQUENCE</scope>
</reference>
<dbReference type="EMBL" id="GBXM01077924">
    <property type="protein sequence ID" value="JAH30653.1"/>
    <property type="molecule type" value="Transcribed_RNA"/>
</dbReference>